<dbReference type="EMBL" id="QKWP01000110">
    <property type="protein sequence ID" value="RIB27118.1"/>
    <property type="molecule type" value="Genomic_DNA"/>
</dbReference>
<organism evidence="1 2">
    <name type="scientific">Gigaspora rosea</name>
    <dbReference type="NCBI Taxonomy" id="44941"/>
    <lineage>
        <taxon>Eukaryota</taxon>
        <taxon>Fungi</taxon>
        <taxon>Fungi incertae sedis</taxon>
        <taxon>Mucoromycota</taxon>
        <taxon>Glomeromycotina</taxon>
        <taxon>Glomeromycetes</taxon>
        <taxon>Diversisporales</taxon>
        <taxon>Gigasporaceae</taxon>
        <taxon>Gigaspora</taxon>
    </lineage>
</organism>
<dbReference type="Proteomes" id="UP000266673">
    <property type="component" value="Unassembled WGS sequence"/>
</dbReference>
<evidence type="ECO:0000313" key="2">
    <source>
        <dbReference type="Proteomes" id="UP000266673"/>
    </source>
</evidence>
<protein>
    <submittedName>
        <fullName evidence="1">Uncharacterized protein</fullName>
    </submittedName>
</protein>
<name>A0A397VYS4_9GLOM</name>
<evidence type="ECO:0000313" key="1">
    <source>
        <dbReference type="EMBL" id="RIB27118.1"/>
    </source>
</evidence>
<keyword evidence="2" id="KW-1185">Reference proteome</keyword>
<comment type="caution">
    <text evidence="1">The sequence shown here is derived from an EMBL/GenBank/DDBJ whole genome shotgun (WGS) entry which is preliminary data.</text>
</comment>
<gene>
    <name evidence="1" type="ORF">C2G38_83820</name>
</gene>
<proteinExistence type="predicted"/>
<accession>A0A397VYS4</accession>
<dbReference type="AlphaFoldDB" id="A0A397VYS4"/>
<sequence length="187" mass="21226">MIGQEQYIHTSNSFKRQKALSNKAQFSLFDGRRQLSINPKRYIPFPIQSIAYRDKSNPILNGVNQLYSKVQANGLHKISVRMISPASVQPYTVSFFLCSSFKCFHFFKILFSESRINTASFTLSKYFFFGDASDIPSGHSPFATSPYKASNLLDVLVRMPCISTLRPIRALTKGFAFSFLMSFEPSD</sequence>
<reference evidence="1 2" key="1">
    <citation type="submission" date="2018-06" db="EMBL/GenBank/DDBJ databases">
        <title>Comparative genomics reveals the genomic features of Rhizophagus irregularis, R. cerebriforme, R. diaphanum and Gigaspora rosea, and their symbiotic lifestyle signature.</title>
        <authorList>
            <person name="Morin E."/>
            <person name="San Clemente H."/>
            <person name="Chen E.C.H."/>
            <person name="De La Providencia I."/>
            <person name="Hainaut M."/>
            <person name="Kuo A."/>
            <person name="Kohler A."/>
            <person name="Murat C."/>
            <person name="Tang N."/>
            <person name="Roy S."/>
            <person name="Loubradou J."/>
            <person name="Henrissat B."/>
            <person name="Grigoriev I.V."/>
            <person name="Corradi N."/>
            <person name="Roux C."/>
            <person name="Martin F.M."/>
        </authorList>
    </citation>
    <scope>NUCLEOTIDE SEQUENCE [LARGE SCALE GENOMIC DNA]</scope>
    <source>
        <strain evidence="1 2">DAOM 194757</strain>
    </source>
</reference>